<dbReference type="GO" id="GO:0009314">
    <property type="term" value="P:response to radiation"/>
    <property type="evidence" value="ECO:0007669"/>
    <property type="project" value="UniProtKB-ARBA"/>
</dbReference>
<evidence type="ECO:0000256" key="2">
    <source>
        <dbReference type="ARBA" id="ARBA00022741"/>
    </source>
</evidence>
<dbReference type="OrthoDB" id="9806690at2"/>
<dbReference type="EMBL" id="QUNR01000001">
    <property type="protein sequence ID" value="REH40140.1"/>
    <property type="molecule type" value="Genomic_DNA"/>
</dbReference>
<evidence type="ECO:0000313" key="16">
    <source>
        <dbReference type="Proteomes" id="UP000256774"/>
    </source>
</evidence>
<feature type="domain" description="UvrD-like helicase ATP-binding" evidence="13">
    <location>
        <begin position="8"/>
        <end position="286"/>
    </location>
</feature>
<evidence type="ECO:0000256" key="3">
    <source>
        <dbReference type="ARBA" id="ARBA00022801"/>
    </source>
</evidence>
<evidence type="ECO:0000313" key="15">
    <source>
        <dbReference type="EMBL" id="REH40140.1"/>
    </source>
</evidence>
<evidence type="ECO:0000259" key="13">
    <source>
        <dbReference type="PROSITE" id="PS51198"/>
    </source>
</evidence>
<dbReference type="GO" id="GO:0016887">
    <property type="term" value="F:ATP hydrolysis activity"/>
    <property type="evidence" value="ECO:0007669"/>
    <property type="project" value="RHEA"/>
</dbReference>
<dbReference type="GO" id="GO:0043138">
    <property type="term" value="F:3'-5' DNA helicase activity"/>
    <property type="evidence" value="ECO:0007669"/>
    <property type="project" value="UniProtKB-EC"/>
</dbReference>
<evidence type="ECO:0000256" key="6">
    <source>
        <dbReference type="ARBA" id="ARBA00023125"/>
    </source>
</evidence>
<evidence type="ECO:0000256" key="10">
    <source>
        <dbReference type="ARBA" id="ARBA00034923"/>
    </source>
</evidence>
<dbReference type="Pfam" id="PF13361">
    <property type="entry name" value="UvrD_C"/>
    <property type="match status" value="1"/>
</dbReference>
<dbReference type="CDD" id="cd17932">
    <property type="entry name" value="DEXQc_UvrD"/>
    <property type="match status" value="1"/>
</dbReference>
<evidence type="ECO:0000256" key="9">
    <source>
        <dbReference type="ARBA" id="ARBA00034808"/>
    </source>
</evidence>
<sequence length="739" mass="82598">MNESTLLDGLNPAQRDAVTCDSQHLLVLAGAGSGKTRVLTSRISYFCQHFGVSPFAVLAVTFTNKAAHEMRARLEQQLGIATQPLWIGTFHGLAHRFLRAHHEAAGLPKNFQILDSDDQLRVVKRVLKELQLDEEKWPARQSSSFINGHKEEGRRPQHIAHNGDLYISTQLRVYTAYETICQRGGLIDFAEILLRCHELFLKHADILAHYQARFRMILVDEFQDTNRIQYAWLRLLAGERGMLTAVGDDDQSIYGWRGACIENIRTYQRDYADAELIRLEQNYRSTSVILQAANAVIANNGDRLGKNLWTDRGEGERISVYAAFNDLDEAHYIAKLIEARFRSGVARRDMAILYRSNAQSRVLEEAMLRAQIPYRIYGGLRFFERAEIKNAVGYLRLMLQRIDDTAFDRVVNTPTRGIGDKSLEAIRQLAREQQVSLWSAAEQVVAERRLPALATGKIQAFLTLIDELDKNTQGATLGELVEAVIEQSGLVAHHEKEKGEKAQARVENLRELIGAASEFDADDYAPDTEMPSPLAAFLDHASLEAGEQQAGEFEDAVQMMTLHAAKGLEFPMVFLAGMEEGLFPHEMALQENNLEEERRLCYVGITRAMRELVISYAEVRRLYGTESYHVASRFLGEIPEALLAPVRQQAPGLRAGFRNAGAMASTSAGASAASGLRQETLGDDDGSGWRLGQTVNHPRFGDGVILAFEGSGPNARIQVNFNTLGSKWLVAQYARLTRA</sequence>
<gene>
    <name evidence="15" type="ORF">DFR26_0339</name>
</gene>
<keyword evidence="7" id="KW-0413">Isomerase</keyword>
<feature type="domain" description="UvrD-like helicase C-terminal" evidence="14">
    <location>
        <begin position="287"/>
        <end position="567"/>
    </location>
</feature>
<dbReference type="InterPro" id="IPR014017">
    <property type="entry name" value="DNA_helicase_UvrD-like_C"/>
</dbReference>
<feature type="binding site" evidence="12">
    <location>
        <begin position="29"/>
        <end position="36"/>
    </location>
    <ligand>
        <name>ATP</name>
        <dbReference type="ChEBI" id="CHEBI:30616"/>
    </ligand>
</feature>
<dbReference type="NCBIfam" id="NF008743">
    <property type="entry name" value="PRK11773.1"/>
    <property type="match status" value="1"/>
</dbReference>
<dbReference type="Pfam" id="PF21196">
    <property type="entry name" value="PcrA_UvrD_tudor"/>
    <property type="match status" value="1"/>
</dbReference>
<dbReference type="SUPFAM" id="SSF52540">
    <property type="entry name" value="P-loop containing nucleoside triphosphate hydrolases"/>
    <property type="match status" value="1"/>
</dbReference>
<evidence type="ECO:0000256" key="12">
    <source>
        <dbReference type="PROSITE-ProRule" id="PRU00560"/>
    </source>
</evidence>
<dbReference type="GO" id="GO:0000725">
    <property type="term" value="P:recombinational repair"/>
    <property type="evidence" value="ECO:0007669"/>
    <property type="project" value="TreeGrafter"/>
</dbReference>
<name>A0A3E0H9F5_9GAMM</name>
<dbReference type="Gene3D" id="1.10.486.10">
    <property type="entry name" value="PCRA, domain 4"/>
    <property type="match status" value="1"/>
</dbReference>
<dbReference type="Gene3D" id="1.10.10.160">
    <property type="match status" value="1"/>
</dbReference>
<dbReference type="GO" id="GO:0005524">
    <property type="term" value="F:ATP binding"/>
    <property type="evidence" value="ECO:0007669"/>
    <property type="project" value="UniProtKB-UniRule"/>
</dbReference>
<dbReference type="Gene3D" id="3.40.50.300">
    <property type="entry name" value="P-loop containing nucleotide triphosphate hydrolases"/>
    <property type="match status" value="2"/>
</dbReference>
<organism evidence="15 16">
    <name type="scientific">Paraperlucidibaca baekdonensis</name>
    <dbReference type="NCBI Taxonomy" id="748120"/>
    <lineage>
        <taxon>Bacteria</taxon>
        <taxon>Pseudomonadati</taxon>
        <taxon>Pseudomonadota</taxon>
        <taxon>Gammaproteobacteria</taxon>
        <taxon>Moraxellales</taxon>
        <taxon>Moraxellaceae</taxon>
        <taxon>Paraperlucidibaca</taxon>
    </lineage>
</organism>
<dbReference type="InterPro" id="IPR014016">
    <property type="entry name" value="UvrD-like_ATP-bd"/>
</dbReference>
<comment type="caution">
    <text evidence="15">The sequence shown here is derived from an EMBL/GenBank/DDBJ whole genome shotgun (WGS) entry which is preliminary data.</text>
</comment>
<evidence type="ECO:0000256" key="11">
    <source>
        <dbReference type="ARBA" id="ARBA00048988"/>
    </source>
</evidence>
<dbReference type="Proteomes" id="UP000256774">
    <property type="component" value="Unassembled WGS sequence"/>
</dbReference>
<dbReference type="GO" id="GO:0005829">
    <property type="term" value="C:cytosol"/>
    <property type="evidence" value="ECO:0007669"/>
    <property type="project" value="TreeGrafter"/>
</dbReference>
<comment type="catalytic activity">
    <reaction evidence="8">
        <text>Couples ATP hydrolysis with the unwinding of duplex DNA by translocating in the 3'-5' direction.</text>
        <dbReference type="EC" id="5.6.2.4"/>
    </reaction>
</comment>
<dbReference type="PROSITE" id="PS51198">
    <property type="entry name" value="UVRD_HELICASE_ATP_BIND"/>
    <property type="match status" value="1"/>
</dbReference>
<dbReference type="FunFam" id="1.10.486.10:FF:000003">
    <property type="entry name" value="ATP-dependent DNA helicase"/>
    <property type="match status" value="1"/>
</dbReference>
<keyword evidence="5 12" id="KW-0067">ATP-binding</keyword>
<evidence type="ECO:0000256" key="4">
    <source>
        <dbReference type="ARBA" id="ARBA00022806"/>
    </source>
</evidence>
<dbReference type="Pfam" id="PF00580">
    <property type="entry name" value="UvrD-helicase"/>
    <property type="match status" value="1"/>
</dbReference>
<keyword evidence="2 12" id="KW-0547">Nucleotide-binding</keyword>
<keyword evidence="3 12" id="KW-0378">Hydrolase</keyword>
<dbReference type="InterPro" id="IPR000212">
    <property type="entry name" value="DNA_helicase_UvrD/REP"/>
</dbReference>
<keyword evidence="4 12" id="KW-0347">Helicase</keyword>
<keyword evidence="6" id="KW-0238">DNA-binding</keyword>
<proteinExistence type="inferred from homology"/>
<comment type="catalytic activity">
    <reaction evidence="11">
        <text>ATP + H2O = ADP + phosphate + H(+)</text>
        <dbReference type="Rhea" id="RHEA:13065"/>
        <dbReference type="ChEBI" id="CHEBI:15377"/>
        <dbReference type="ChEBI" id="CHEBI:15378"/>
        <dbReference type="ChEBI" id="CHEBI:30616"/>
        <dbReference type="ChEBI" id="CHEBI:43474"/>
        <dbReference type="ChEBI" id="CHEBI:456216"/>
        <dbReference type="EC" id="5.6.2.4"/>
    </reaction>
</comment>
<dbReference type="RefSeq" id="WP_116207205.1">
    <property type="nucleotide sequence ID" value="NZ_QUNR01000001.1"/>
</dbReference>
<evidence type="ECO:0000256" key="5">
    <source>
        <dbReference type="ARBA" id="ARBA00022840"/>
    </source>
</evidence>
<dbReference type="GO" id="GO:0033202">
    <property type="term" value="C:DNA helicase complex"/>
    <property type="evidence" value="ECO:0007669"/>
    <property type="project" value="TreeGrafter"/>
</dbReference>
<keyword evidence="16" id="KW-1185">Reference proteome</keyword>
<evidence type="ECO:0000256" key="8">
    <source>
        <dbReference type="ARBA" id="ARBA00034617"/>
    </source>
</evidence>
<dbReference type="AlphaFoldDB" id="A0A3E0H9F5"/>
<dbReference type="PANTHER" id="PTHR11070:SF2">
    <property type="entry name" value="ATP-DEPENDENT DNA HELICASE SRS2"/>
    <property type="match status" value="1"/>
</dbReference>
<dbReference type="PANTHER" id="PTHR11070">
    <property type="entry name" value="UVRD / RECB / PCRA DNA HELICASE FAMILY MEMBER"/>
    <property type="match status" value="1"/>
</dbReference>
<evidence type="ECO:0000259" key="14">
    <source>
        <dbReference type="PROSITE" id="PS51217"/>
    </source>
</evidence>
<dbReference type="EC" id="5.6.2.4" evidence="9"/>
<dbReference type="CDD" id="cd18807">
    <property type="entry name" value="SF1_C_UvrD"/>
    <property type="match status" value="1"/>
</dbReference>
<dbReference type="PROSITE" id="PS51217">
    <property type="entry name" value="UVRD_HELICASE_CTER"/>
    <property type="match status" value="1"/>
</dbReference>
<evidence type="ECO:0000256" key="1">
    <source>
        <dbReference type="ARBA" id="ARBA00009922"/>
    </source>
</evidence>
<evidence type="ECO:0000256" key="7">
    <source>
        <dbReference type="ARBA" id="ARBA00023235"/>
    </source>
</evidence>
<dbReference type="FunFam" id="1.10.10.160:FF:000001">
    <property type="entry name" value="ATP-dependent DNA helicase"/>
    <property type="match status" value="1"/>
</dbReference>
<dbReference type="InterPro" id="IPR027417">
    <property type="entry name" value="P-loop_NTPase"/>
</dbReference>
<accession>A0A3E0H9F5</accession>
<dbReference type="InterPro" id="IPR013986">
    <property type="entry name" value="DExx_box_DNA_helicase_dom_sf"/>
</dbReference>
<dbReference type="GO" id="GO:0003677">
    <property type="term" value="F:DNA binding"/>
    <property type="evidence" value="ECO:0007669"/>
    <property type="project" value="UniProtKB-KW"/>
</dbReference>
<protein>
    <recommendedName>
        <fullName evidence="9">DNA 3'-5' helicase</fullName>
        <ecNumber evidence="9">5.6.2.4</ecNumber>
    </recommendedName>
    <alternativeName>
        <fullName evidence="10">DNA 3'-5' helicase II</fullName>
    </alternativeName>
</protein>
<comment type="similarity">
    <text evidence="1">Belongs to the helicase family. UvrD subfamily.</text>
</comment>
<reference evidence="15 16" key="1">
    <citation type="submission" date="2018-08" db="EMBL/GenBank/DDBJ databases">
        <title>Genomic Encyclopedia of Type Strains, Phase IV (KMG-IV): sequencing the most valuable type-strain genomes for metagenomic binning, comparative biology and taxonomic classification.</title>
        <authorList>
            <person name="Goeker M."/>
        </authorList>
    </citation>
    <scope>NUCLEOTIDE SEQUENCE [LARGE SCALE GENOMIC DNA]</scope>
    <source>
        <strain evidence="15 16">DSM 26022</strain>
    </source>
</reference>